<evidence type="ECO:0000313" key="17">
    <source>
        <dbReference type="EMBL" id="GAD14621.1"/>
    </source>
</evidence>
<dbReference type="NCBIfam" id="TIGR00877">
    <property type="entry name" value="purD"/>
    <property type="match status" value="1"/>
</dbReference>
<dbReference type="FunFam" id="3.30.1490.20:FF:000006">
    <property type="entry name" value="phosphoribosylamine--glycine ligase, chloroplastic-like"/>
    <property type="match status" value="1"/>
</dbReference>
<keyword evidence="10" id="KW-0464">Manganese</keyword>
<dbReference type="InterPro" id="IPR013815">
    <property type="entry name" value="ATP_grasp_subdomain_1"/>
</dbReference>
<protein>
    <recommendedName>
        <fullName evidence="4 14">Phosphoribosylamine--glycine ligase</fullName>
        <ecNumber evidence="4 14">6.3.4.13</ecNumber>
    </recommendedName>
    <alternativeName>
        <fullName evidence="14">GARS</fullName>
    </alternativeName>
    <alternativeName>
        <fullName evidence="12 14">Glycinamide ribonucleotide synthetase</fullName>
    </alternativeName>
    <alternativeName>
        <fullName evidence="13 14">Phosphoribosylglycinamide synthetase</fullName>
    </alternativeName>
</protein>
<evidence type="ECO:0000313" key="18">
    <source>
        <dbReference type="Proteomes" id="UP000016424"/>
    </source>
</evidence>
<dbReference type="Gene3D" id="3.30.470.20">
    <property type="entry name" value="ATP-grasp fold, B domain"/>
    <property type="match status" value="1"/>
</dbReference>
<dbReference type="Gene3D" id="3.90.600.10">
    <property type="entry name" value="Phosphoribosylglycinamide synthetase, C-terminal domain"/>
    <property type="match status" value="1"/>
</dbReference>
<comment type="cofactor">
    <cofactor evidence="1">
        <name>Mn(2+)</name>
        <dbReference type="ChEBI" id="CHEBI:29035"/>
    </cofactor>
</comment>
<dbReference type="Pfam" id="PF01071">
    <property type="entry name" value="GARS_A"/>
    <property type="match status" value="1"/>
</dbReference>
<dbReference type="HAMAP" id="MF_00138">
    <property type="entry name" value="GARS"/>
    <property type="match status" value="1"/>
</dbReference>
<evidence type="ECO:0000256" key="8">
    <source>
        <dbReference type="ARBA" id="ARBA00022755"/>
    </source>
</evidence>
<comment type="cofactor">
    <cofactor evidence="2">
        <name>Mg(2+)</name>
        <dbReference type="ChEBI" id="CHEBI:18420"/>
    </cofactor>
</comment>
<evidence type="ECO:0000256" key="2">
    <source>
        <dbReference type="ARBA" id="ARBA00001946"/>
    </source>
</evidence>
<dbReference type="EC" id="6.3.4.13" evidence="4 14"/>
<dbReference type="FunFam" id="3.90.600.10:FF:000001">
    <property type="entry name" value="Trifunctional purine biosynthetic protein adenosine-3"/>
    <property type="match status" value="1"/>
</dbReference>
<keyword evidence="6" id="KW-0479">Metal-binding</keyword>
<dbReference type="InterPro" id="IPR020559">
    <property type="entry name" value="PRibGlycinamide_synth_CS"/>
</dbReference>
<dbReference type="InterPro" id="IPR016185">
    <property type="entry name" value="PreATP-grasp_dom_sf"/>
</dbReference>
<evidence type="ECO:0000256" key="11">
    <source>
        <dbReference type="ARBA" id="ARBA00038345"/>
    </source>
</evidence>
<dbReference type="InterPro" id="IPR020561">
    <property type="entry name" value="PRibGlycinamid_synth_ATP-grasp"/>
</dbReference>
<dbReference type="Gene3D" id="3.40.50.20">
    <property type="match status" value="1"/>
</dbReference>
<comment type="catalytic activity">
    <reaction evidence="14">
        <text>5-phospho-beta-D-ribosylamine + glycine + ATP = N(1)-(5-phospho-beta-D-ribosyl)glycinamide + ADP + phosphate + H(+)</text>
        <dbReference type="Rhea" id="RHEA:17453"/>
        <dbReference type="ChEBI" id="CHEBI:15378"/>
        <dbReference type="ChEBI" id="CHEBI:30616"/>
        <dbReference type="ChEBI" id="CHEBI:43474"/>
        <dbReference type="ChEBI" id="CHEBI:57305"/>
        <dbReference type="ChEBI" id="CHEBI:58681"/>
        <dbReference type="ChEBI" id="CHEBI:143788"/>
        <dbReference type="ChEBI" id="CHEBI:456216"/>
        <dbReference type="EC" id="6.3.4.13"/>
    </reaction>
</comment>
<dbReference type="PANTHER" id="PTHR43472">
    <property type="entry name" value="PHOSPHORIBOSYLAMINE--GLYCINE LIGASE"/>
    <property type="match status" value="1"/>
</dbReference>
<proteinExistence type="inferred from homology"/>
<dbReference type="Pfam" id="PF02844">
    <property type="entry name" value="GARS_N"/>
    <property type="match status" value="1"/>
</dbReference>
<sequence>MAKERETMNVLVIGRGGREHAIAWKAAQSPLVGRLYVAPGNPGIADVAELVHIDELDIEALVQFAKQQAIDLTIVGPEAPLASGIVDRFMAEGLRIFGPSQRAALIEGSKAFAKELMKKYGIPTADHAAFTSYEEAKAYIEQKGAPIVIKADGLAAGKGVTVAQTVEEALAAAKAALVDGQFGTAGSQVVIEEYLEGEEFSFMAFVNGEKVYPLAIAQDHKRAYDGDEGPNTGGMGAYSPVPQISDEMMDAALEAILRPAAKALAAEGRPFLGVLYAGLMATANGPKVIEFNARFGDPEAQVVLPRLKTDLVEAVLAVMDGKELELEWTDEAVLGVVLAAKGYPGAYERGAEIRGLDRISPDALLFHAGTKREGGAWYTNGGRVLLLAAKGETLAKAKEKAYEQLAAIDCDGLFYRRDIGRRAIERASAAYTRMKGR</sequence>
<dbReference type="SUPFAM" id="SSF51246">
    <property type="entry name" value="Rudiment single hybrid motif"/>
    <property type="match status" value="1"/>
</dbReference>
<dbReference type="InterPro" id="IPR020562">
    <property type="entry name" value="PRibGlycinamide_synth_N"/>
</dbReference>
<dbReference type="InterPro" id="IPR020560">
    <property type="entry name" value="PRibGlycinamide_synth_C-dom"/>
</dbReference>
<dbReference type="SMART" id="SM01210">
    <property type="entry name" value="GARS_C"/>
    <property type="match status" value="1"/>
</dbReference>
<evidence type="ECO:0000256" key="10">
    <source>
        <dbReference type="ARBA" id="ARBA00023211"/>
    </source>
</evidence>
<accession>U2WV05</accession>
<evidence type="ECO:0000256" key="15">
    <source>
        <dbReference type="PROSITE-ProRule" id="PRU00409"/>
    </source>
</evidence>
<dbReference type="GO" id="GO:0006189">
    <property type="term" value="P:'de novo' IMP biosynthetic process"/>
    <property type="evidence" value="ECO:0007669"/>
    <property type="project" value="UniProtKB-UniRule"/>
</dbReference>
<evidence type="ECO:0000256" key="1">
    <source>
        <dbReference type="ARBA" id="ARBA00001936"/>
    </source>
</evidence>
<comment type="similarity">
    <text evidence="11 14">Belongs to the GARS family.</text>
</comment>
<organism evidence="17 18">
    <name type="scientific">Geobacillus kaustophilus GBlys</name>
    <dbReference type="NCBI Taxonomy" id="1337888"/>
    <lineage>
        <taxon>Bacteria</taxon>
        <taxon>Bacillati</taxon>
        <taxon>Bacillota</taxon>
        <taxon>Bacilli</taxon>
        <taxon>Bacillales</taxon>
        <taxon>Anoxybacillaceae</taxon>
        <taxon>Geobacillus</taxon>
        <taxon>Geobacillus thermoleovorans group</taxon>
    </lineage>
</organism>
<dbReference type="SMART" id="SM01209">
    <property type="entry name" value="GARS_A"/>
    <property type="match status" value="1"/>
</dbReference>
<evidence type="ECO:0000256" key="4">
    <source>
        <dbReference type="ARBA" id="ARBA00013255"/>
    </source>
</evidence>
<gene>
    <name evidence="14" type="primary">purD</name>
    <name evidence="17" type="ORF">GBL_2838</name>
</gene>
<evidence type="ECO:0000256" key="13">
    <source>
        <dbReference type="ARBA" id="ARBA00042864"/>
    </source>
</evidence>
<dbReference type="SUPFAM" id="SSF52440">
    <property type="entry name" value="PreATP-grasp domain"/>
    <property type="match status" value="1"/>
</dbReference>
<evidence type="ECO:0000256" key="3">
    <source>
        <dbReference type="ARBA" id="ARBA00005174"/>
    </source>
</evidence>
<evidence type="ECO:0000256" key="6">
    <source>
        <dbReference type="ARBA" id="ARBA00022723"/>
    </source>
</evidence>
<name>U2WV05_GEOKU</name>
<keyword evidence="8 14" id="KW-0658">Purine biosynthesis</keyword>
<dbReference type="Pfam" id="PF02843">
    <property type="entry name" value="GARS_C"/>
    <property type="match status" value="1"/>
</dbReference>
<dbReference type="InterPro" id="IPR037123">
    <property type="entry name" value="PRibGlycinamide_synth_C_sf"/>
</dbReference>
<dbReference type="FunFam" id="3.40.50.20:FF:000006">
    <property type="entry name" value="Phosphoribosylamine--glycine ligase, chloroplastic"/>
    <property type="match status" value="1"/>
</dbReference>
<dbReference type="PROSITE" id="PS00184">
    <property type="entry name" value="GARS"/>
    <property type="match status" value="1"/>
</dbReference>
<comment type="caution">
    <text evidence="17">The sequence shown here is derived from an EMBL/GenBank/DDBJ whole genome shotgun (WGS) entry which is preliminary data.</text>
</comment>
<dbReference type="Gene3D" id="3.30.1490.20">
    <property type="entry name" value="ATP-grasp fold, A domain"/>
    <property type="match status" value="1"/>
</dbReference>
<comment type="pathway">
    <text evidence="3 14">Purine metabolism; IMP biosynthesis via de novo pathway; N(1)-(5-phospho-D-ribosyl)glycinamide from 5-phospho-alpha-D-ribose 1-diphosphate: step 2/2.</text>
</comment>
<reference evidence="18" key="1">
    <citation type="journal article" date="2013" name="Genome">
        <title>Draft Genome Sequence of Geobacillus kaustophilus GBlys, a Lysogenic Strain with Bacteriophage phiOH2.</title>
        <authorList>
            <person name="Doi K."/>
            <person name="Mori K."/>
            <person name="Martono H."/>
            <person name="Nagayoshi Y."/>
            <person name="Fujino Y."/>
            <person name="Tashiro K."/>
            <person name="Kuhara S."/>
            <person name="Ohshima T."/>
        </authorList>
    </citation>
    <scope>NUCLEOTIDE SEQUENCE [LARGE SCALE GENOMIC DNA]</scope>
    <source>
        <strain evidence="18">GBlys</strain>
    </source>
</reference>
<evidence type="ECO:0000256" key="7">
    <source>
        <dbReference type="ARBA" id="ARBA00022741"/>
    </source>
</evidence>
<dbReference type="GO" id="GO:0004637">
    <property type="term" value="F:phosphoribosylamine-glycine ligase activity"/>
    <property type="evidence" value="ECO:0007669"/>
    <property type="project" value="UniProtKB-UniRule"/>
</dbReference>
<dbReference type="InterPro" id="IPR011761">
    <property type="entry name" value="ATP-grasp"/>
</dbReference>
<dbReference type="GO" id="GO:0009113">
    <property type="term" value="P:purine nucleobase biosynthetic process"/>
    <property type="evidence" value="ECO:0007669"/>
    <property type="project" value="InterPro"/>
</dbReference>
<dbReference type="Proteomes" id="UP000016424">
    <property type="component" value="Unassembled WGS sequence"/>
</dbReference>
<dbReference type="InterPro" id="IPR011054">
    <property type="entry name" value="Rudment_hybrid_motif"/>
</dbReference>
<evidence type="ECO:0000256" key="14">
    <source>
        <dbReference type="HAMAP-Rule" id="MF_00138"/>
    </source>
</evidence>
<dbReference type="AlphaFoldDB" id="U2WV05"/>
<dbReference type="UniPathway" id="UPA00074">
    <property type="reaction ID" value="UER00125"/>
</dbReference>
<dbReference type="InterPro" id="IPR000115">
    <property type="entry name" value="PRibGlycinamide_synth"/>
</dbReference>
<dbReference type="GO" id="GO:0046872">
    <property type="term" value="F:metal ion binding"/>
    <property type="evidence" value="ECO:0007669"/>
    <property type="project" value="UniProtKB-KW"/>
</dbReference>
<dbReference type="FunFam" id="3.30.470.20:FF:000018">
    <property type="entry name" value="Trifunctional purine biosynthetic protein adenosine-3"/>
    <property type="match status" value="1"/>
</dbReference>
<feature type="domain" description="ATP-grasp" evidence="16">
    <location>
        <begin position="114"/>
        <end position="320"/>
    </location>
</feature>
<dbReference type="SUPFAM" id="SSF56059">
    <property type="entry name" value="Glutathione synthetase ATP-binding domain-like"/>
    <property type="match status" value="1"/>
</dbReference>
<dbReference type="EMBL" id="BASG01000034">
    <property type="protein sequence ID" value="GAD14621.1"/>
    <property type="molecule type" value="Genomic_DNA"/>
</dbReference>
<evidence type="ECO:0000256" key="5">
    <source>
        <dbReference type="ARBA" id="ARBA00022598"/>
    </source>
</evidence>
<evidence type="ECO:0000256" key="9">
    <source>
        <dbReference type="ARBA" id="ARBA00022840"/>
    </source>
</evidence>
<keyword evidence="5 14" id="KW-0436">Ligase</keyword>
<dbReference type="PANTHER" id="PTHR43472:SF1">
    <property type="entry name" value="PHOSPHORIBOSYLAMINE--GLYCINE LIGASE, CHLOROPLASTIC"/>
    <property type="match status" value="1"/>
</dbReference>
<dbReference type="PROSITE" id="PS50975">
    <property type="entry name" value="ATP_GRASP"/>
    <property type="match status" value="1"/>
</dbReference>
<keyword evidence="9 15" id="KW-0067">ATP-binding</keyword>
<evidence type="ECO:0000256" key="12">
    <source>
        <dbReference type="ARBA" id="ARBA00042242"/>
    </source>
</evidence>
<keyword evidence="7 15" id="KW-0547">Nucleotide-binding</keyword>
<evidence type="ECO:0000259" key="16">
    <source>
        <dbReference type="PROSITE" id="PS50975"/>
    </source>
</evidence>
<dbReference type="GO" id="GO:0005524">
    <property type="term" value="F:ATP binding"/>
    <property type="evidence" value="ECO:0007669"/>
    <property type="project" value="UniProtKB-UniRule"/>
</dbReference>